<dbReference type="Gene3D" id="3.30.1490.190">
    <property type="match status" value="1"/>
</dbReference>
<name>A0A1G9I778_CLOCO</name>
<dbReference type="GO" id="GO:0003700">
    <property type="term" value="F:DNA-binding transcription factor activity"/>
    <property type="evidence" value="ECO:0007669"/>
    <property type="project" value="InterPro"/>
</dbReference>
<dbReference type="Proteomes" id="UP000250223">
    <property type="component" value="Unassembled WGS sequence"/>
</dbReference>
<dbReference type="InterPro" id="IPR036388">
    <property type="entry name" value="WH-like_DNA-bd_sf"/>
</dbReference>
<keyword evidence="2" id="KW-0678">Repressor</keyword>
<dbReference type="AlphaFoldDB" id="A0A1G9I778"/>
<evidence type="ECO:0000313" key="8">
    <source>
        <dbReference type="EMBL" id="SDL20926.1"/>
    </source>
</evidence>
<evidence type="ECO:0000256" key="6">
    <source>
        <dbReference type="ARBA" id="ARBA00023163"/>
    </source>
</evidence>
<organism evidence="9 11">
    <name type="scientific">Clostridium cochlearium</name>
    <dbReference type="NCBI Taxonomy" id="1494"/>
    <lineage>
        <taxon>Bacteria</taxon>
        <taxon>Bacillati</taxon>
        <taxon>Bacillota</taxon>
        <taxon>Clostridia</taxon>
        <taxon>Eubacteriales</taxon>
        <taxon>Clostridiaceae</taxon>
        <taxon>Clostridium</taxon>
    </lineage>
</organism>
<dbReference type="Proteomes" id="UP000198811">
    <property type="component" value="Unassembled WGS sequence"/>
</dbReference>
<dbReference type="RefSeq" id="WP_242868132.1">
    <property type="nucleotide sequence ID" value="NZ_FNGL01000012.1"/>
</dbReference>
<dbReference type="SUPFAM" id="SSF46785">
    <property type="entry name" value="Winged helix' DNA-binding domain"/>
    <property type="match status" value="1"/>
</dbReference>
<keyword evidence="6" id="KW-0804">Transcription</keyword>
<dbReference type="CDD" id="cd07153">
    <property type="entry name" value="Fur_like"/>
    <property type="match status" value="1"/>
</dbReference>
<reference evidence="8 10" key="1">
    <citation type="submission" date="2016-10" db="EMBL/GenBank/DDBJ databases">
        <authorList>
            <person name="Varghese N."/>
            <person name="Submissions S."/>
        </authorList>
    </citation>
    <scope>NUCLEOTIDE SEQUENCE [LARGE SCALE GENOMIC DNA]</scope>
    <source>
        <strain evidence="8 10">NLAE-zl-C224</strain>
    </source>
</reference>
<evidence type="ECO:0000256" key="5">
    <source>
        <dbReference type="ARBA" id="ARBA00023125"/>
    </source>
</evidence>
<dbReference type="InterPro" id="IPR002481">
    <property type="entry name" value="FUR"/>
</dbReference>
<evidence type="ECO:0000256" key="3">
    <source>
        <dbReference type="ARBA" id="ARBA00022833"/>
    </source>
</evidence>
<sequence length="154" mass="17903">MEKNLKSIKRIVERNGYEFTVQKKIISKVILESNIHMNAKDIYEKVKHENIGVSTVYRTLKLYNELGIVKEININGISYYEMKIFSGNPLHVHFKCYKCGSIIDIDSKKLNLEYLKLNNMVEEENDIEIYDFDIIFSGLCSKCRGELNGKANKV</sequence>
<keyword evidence="4" id="KW-0805">Transcription regulation</keyword>
<keyword evidence="10" id="KW-1185">Reference proteome</keyword>
<dbReference type="GO" id="GO:0008270">
    <property type="term" value="F:zinc ion binding"/>
    <property type="evidence" value="ECO:0007669"/>
    <property type="project" value="TreeGrafter"/>
</dbReference>
<evidence type="ECO:0000313" key="9">
    <source>
        <dbReference type="EMBL" id="SQB33257.1"/>
    </source>
</evidence>
<evidence type="ECO:0000313" key="10">
    <source>
        <dbReference type="Proteomes" id="UP000198811"/>
    </source>
</evidence>
<reference evidence="9 11" key="2">
    <citation type="submission" date="2018-06" db="EMBL/GenBank/DDBJ databases">
        <authorList>
            <consortium name="Pathogen Informatics"/>
            <person name="Doyle S."/>
        </authorList>
    </citation>
    <scope>NUCLEOTIDE SEQUENCE [LARGE SCALE GENOMIC DNA]</scope>
    <source>
        <strain evidence="9 11">NCTC13028</strain>
    </source>
</reference>
<feature type="binding site" evidence="7">
    <location>
        <position position="140"/>
    </location>
    <ligand>
        <name>Zn(2+)</name>
        <dbReference type="ChEBI" id="CHEBI:29105"/>
    </ligand>
</feature>
<dbReference type="EMBL" id="UAWC01000001">
    <property type="protein sequence ID" value="SQB33257.1"/>
    <property type="molecule type" value="Genomic_DNA"/>
</dbReference>
<keyword evidence="7" id="KW-0479">Metal-binding</keyword>
<proteinExistence type="inferred from homology"/>
<evidence type="ECO:0000256" key="4">
    <source>
        <dbReference type="ARBA" id="ARBA00023015"/>
    </source>
</evidence>
<comment type="similarity">
    <text evidence="1">Belongs to the Fur family.</text>
</comment>
<dbReference type="GO" id="GO:0045892">
    <property type="term" value="P:negative regulation of DNA-templated transcription"/>
    <property type="evidence" value="ECO:0007669"/>
    <property type="project" value="TreeGrafter"/>
</dbReference>
<feature type="binding site" evidence="7">
    <location>
        <position position="99"/>
    </location>
    <ligand>
        <name>Zn(2+)</name>
        <dbReference type="ChEBI" id="CHEBI:29105"/>
    </ligand>
</feature>
<accession>A0A1G9I778</accession>
<evidence type="ECO:0000256" key="7">
    <source>
        <dbReference type="PIRSR" id="PIRSR602481-1"/>
    </source>
</evidence>
<feature type="binding site" evidence="7">
    <location>
        <position position="96"/>
    </location>
    <ligand>
        <name>Zn(2+)</name>
        <dbReference type="ChEBI" id="CHEBI:29105"/>
    </ligand>
</feature>
<feature type="binding site" evidence="7">
    <location>
        <position position="143"/>
    </location>
    <ligand>
        <name>Zn(2+)</name>
        <dbReference type="ChEBI" id="CHEBI:29105"/>
    </ligand>
</feature>
<dbReference type="Pfam" id="PF01475">
    <property type="entry name" value="FUR"/>
    <property type="match status" value="1"/>
</dbReference>
<evidence type="ECO:0000256" key="2">
    <source>
        <dbReference type="ARBA" id="ARBA00022491"/>
    </source>
</evidence>
<dbReference type="PANTHER" id="PTHR33202:SF8">
    <property type="entry name" value="PEROXIDE-RESPONSIVE REPRESSOR PERR"/>
    <property type="match status" value="1"/>
</dbReference>
<dbReference type="Gene3D" id="1.10.10.10">
    <property type="entry name" value="Winged helix-like DNA-binding domain superfamily/Winged helix DNA-binding domain"/>
    <property type="match status" value="1"/>
</dbReference>
<dbReference type="PANTHER" id="PTHR33202">
    <property type="entry name" value="ZINC UPTAKE REGULATION PROTEIN"/>
    <property type="match status" value="1"/>
</dbReference>
<evidence type="ECO:0000313" key="11">
    <source>
        <dbReference type="Proteomes" id="UP000250223"/>
    </source>
</evidence>
<comment type="cofactor">
    <cofactor evidence="7">
        <name>Zn(2+)</name>
        <dbReference type="ChEBI" id="CHEBI:29105"/>
    </cofactor>
    <text evidence="7">Binds 1 zinc ion per subunit.</text>
</comment>
<dbReference type="InterPro" id="IPR036390">
    <property type="entry name" value="WH_DNA-bd_sf"/>
</dbReference>
<dbReference type="InterPro" id="IPR043135">
    <property type="entry name" value="Fur_C"/>
</dbReference>
<dbReference type="STRING" id="1494.SAMN05216497_11232"/>
<dbReference type="GO" id="GO:0000976">
    <property type="term" value="F:transcription cis-regulatory region binding"/>
    <property type="evidence" value="ECO:0007669"/>
    <property type="project" value="TreeGrafter"/>
</dbReference>
<evidence type="ECO:0000256" key="1">
    <source>
        <dbReference type="ARBA" id="ARBA00007957"/>
    </source>
</evidence>
<keyword evidence="3 7" id="KW-0862">Zinc</keyword>
<dbReference type="GO" id="GO:1900376">
    <property type="term" value="P:regulation of secondary metabolite biosynthetic process"/>
    <property type="evidence" value="ECO:0007669"/>
    <property type="project" value="TreeGrafter"/>
</dbReference>
<dbReference type="EMBL" id="FNGL01000012">
    <property type="protein sequence ID" value="SDL20926.1"/>
    <property type="molecule type" value="Genomic_DNA"/>
</dbReference>
<gene>
    <name evidence="9" type="primary">fur5</name>
    <name evidence="9" type="ORF">NCTC13028_00249</name>
    <name evidence="8" type="ORF">SAMN05216497_11232</name>
</gene>
<keyword evidence="5" id="KW-0238">DNA-binding</keyword>
<protein>
    <submittedName>
        <fullName evidence="8">Fe2+ or Zn2+ uptake regulation protein</fullName>
    </submittedName>
    <submittedName>
        <fullName evidence="9">Ferric uptake regulator</fullName>
    </submittedName>
</protein>